<feature type="non-terminal residue" evidence="1">
    <location>
        <position position="1"/>
    </location>
</feature>
<organism evidence="1 2">
    <name type="scientific">Funneliformis mosseae</name>
    <name type="common">Endomycorrhizal fungus</name>
    <name type="synonym">Glomus mosseae</name>
    <dbReference type="NCBI Taxonomy" id="27381"/>
    <lineage>
        <taxon>Eukaryota</taxon>
        <taxon>Fungi</taxon>
        <taxon>Fungi incertae sedis</taxon>
        <taxon>Mucoromycota</taxon>
        <taxon>Glomeromycotina</taxon>
        <taxon>Glomeromycetes</taxon>
        <taxon>Glomerales</taxon>
        <taxon>Glomeraceae</taxon>
        <taxon>Funneliformis</taxon>
    </lineage>
</organism>
<dbReference type="EMBL" id="CAJVPP010019384">
    <property type="protein sequence ID" value="CAG8737852.1"/>
    <property type="molecule type" value="Genomic_DNA"/>
</dbReference>
<feature type="non-terminal residue" evidence="1">
    <location>
        <position position="203"/>
    </location>
</feature>
<proteinExistence type="predicted"/>
<dbReference type="AlphaFoldDB" id="A0A9N9NJR0"/>
<protein>
    <submittedName>
        <fullName evidence="1">5479_t:CDS:1</fullName>
    </submittedName>
</protein>
<evidence type="ECO:0000313" key="2">
    <source>
        <dbReference type="Proteomes" id="UP000789375"/>
    </source>
</evidence>
<name>A0A9N9NJR0_FUNMO</name>
<keyword evidence="2" id="KW-1185">Reference proteome</keyword>
<sequence>RIIARNKPLRNLKKEFVPELWAELIVDRPAMANPEYHREIESICDHLFGLLYKKKQLKLHESRDKWENLRNLKVPEYNDDLSYEKEDWKKILYWAKRAVGSFLDAFESEYNPIQQNDCGEREWLGGYVIPIFQRALKLNTSCWRKVTVIATTRRRNQDRNALEYQLERNHLADLLCKVNQQEVVCGLSCGGPHKYDITKWSSD</sequence>
<reference evidence="1" key="1">
    <citation type="submission" date="2021-06" db="EMBL/GenBank/DDBJ databases">
        <authorList>
            <person name="Kallberg Y."/>
            <person name="Tangrot J."/>
            <person name="Rosling A."/>
        </authorList>
    </citation>
    <scope>NUCLEOTIDE SEQUENCE</scope>
    <source>
        <strain evidence="1">87-6 pot B 2015</strain>
    </source>
</reference>
<accession>A0A9N9NJR0</accession>
<evidence type="ECO:0000313" key="1">
    <source>
        <dbReference type="EMBL" id="CAG8737852.1"/>
    </source>
</evidence>
<comment type="caution">
    <text evidence="1">The sequence shown here is derived from an EMBL/GenBank/DDBJ whole genome shotgun (WGS) entry which is preliminary data.</text>
</comment>
<gene>
    <name evidence="1" type="ORF">FMOSSE_LOCUS15986</name>
</gene>
<dbReference type="Proteomes" id="UP000789375">
    <property type="component" value="Unassembled WGS sequence"/>
</dbReference>